<keyword evidence="9 18" id="KW-0812">Transmembrane</keyword>
<keyword evidence="13" id="KW-0594">Phospholipid biosynthesis</keyword>
<dbReference type="NCBIfam" id="TIGR00560">
    <property type="entry name" value="pgsA"/>
    <property type="match status" value="1"/>
</dbReference>
<evidence type="ECO:0000256" key="16">
    <source>
        <dbReference type="NCBIfam" id="TIGR00560"/>
    </source>
</evidence>
<name>A0A0W0RDS4_LEGBO</name>
<dbReference type="AlphaFoldDB" id="A0A0W0RDS4"/>
<evidence type="ECO:0000256" key="13">
    <source>
        <dbReference type="ARBA" id="ARBA00023209"/>
    </source>
</evidence>
<evidence type="ECO:0000256" key="17">
    <source>
        <dbReference type="RuleBase" id="RU003750"/>
    </source>
</evidence>
<dbReference type="InterPro" id="IPR000462">
    <property type="entry name" value="CDP-OH_P_trans"/>
</dbReference>
<evidence type="ECO:0000256" key="6">
    <source>
        <dbReference type="ARBA" id="ARBA00014944"/>
    </source>
</evidence>
<dbReference type="InterPro" id="IPR050324">
    <property type="entry name" value="CDP-alcohol_PTase-I"/>
</dbReference>
<keyword evidence="14" id="KW-1208">Phospholipid metabolism</keyword>
<evidence type="ECO:0000256" key="3">
    <source>
        <dbReference type="ARBA" id="ARBA00005042"/>
    </source>
</evidence>
<evidence type="ECO:0000256" key="12">
    <source>
        <dbReference type="ARBA" id="ARBA00023136"/>
    </source>
</evidence>
<dbReference type="GO" id="GO:0046474">
    <property type="term" value="P:glycerophospholipid biosynthetic process"/>
    <property type="evidence" value="ECO:0007669"/>
    <property type="project" value="TreeGrafter"/>
</dbReference>
<dbReference type="Gene3D" id="1.20.120.1760">
    <property type="match status" value="1"/>
</dbReference>
<dbReference type="InterPro" id="IPR048254">
    <property type="entry name" value="CDP_ALCOHOL_P_TRANSF_CS"/>
</dbReference>
<keyword evidence="7" id="KW-0444">Lipid biosynthesis</keyword>
<keyword evidence="10 18" id="KW-1133">Transmembrane helix</keyword>
<keyword evidence="12 18" id="KW-0472">Membrane</keyword>
<dbReference type="GO" id="GO:0005737">
    <property type="term" value="C:cytoplasm"/>
    <property type="evidence" value="ECO:0007669"/>
    <property type="project" value="UniProtKB-ARBA"/>
</dbReference>
<keyword evidence="8 17" id="KW-0808">Transferase</keyword>
<dbReference type="Pfam" id="PF01066">
    <property type="entry name" value="CDP-OH_P_transf"/>
    <property type="match status" value="1"/>
</dbReference>
<evidence type="ECO:0000256" key="7">
    <source>
        <dbReference type="ARBA" id="ARBA00022516"/>
    </source>
</evidence>
<comment type="similarity">
    <text evidence="4 17">Belongs to the CDP-alcohol phosphatidyltransferase class-I family.</text>
</comment>
<protein>
    <recommendedName>
        <fullName evidence="6 16">CDP-diacylglycerol--glycerol-3-phosphate 3-phosphatidyltransferase</fullName>
        <ecNumber evidence="5 16">2.7.8.5</ecNumber>
    </recommendedName>
</protein>
<dbReference type="EC" id="2.7.8.5" evidence="5 16"/>
<accession>A0A0W0RDS4</accession>
<feature type="transmembrane region" description="Helical" evidence="18">
    <location>
        <begin position="190"/>
        <end position="213"/>
    </location>
</feature>
<dbReference type="GO" id="GO:0005886">
    <property type="term" value="C:plasma membrane"/>
    <property type="evidence" value="ECO:0007669"/>
    <property type="project" value="TreeGrafter"/>
</dbReference>
<dbReference type="FunFam" id="1.20.120.1760:FF:000008">
    <property type="entry name" value="CDP-diacylglycerol--glycerol-3-phosphate 3-phosphatidyltransferase 2"/>
    <property type="match status" value="1"/>
</dbReference>
<feature type="transmembrane region" description="Helical" evidence="18">
    <location>
        <begin position="166"/>
        <end position="184"/>
    </location>
</feature>
<dbReference type="InterPro" id="IPR004570">
    <property type="entry name" value="Phosphatidylglycerol_P_synth"/>
</dbReference>
<comment type="pathway">
    <text evidence="3">Phospholipid metabolism; phosphatidylglycerol biosynthesis; phosphatidylglycerol from CDP-diacylglycerol: step 1/2.</text>
</comment>
<comment type="caution">
    <text evidence="19">The sequence shown here is derived from an EMBL/GenBank/DDBJ whole genome shotgun (WGS) entry which is preliminary data.</text>
</comment>
<proteinExistence type="inferred from homology"/>
<evidence type="ECO:0000256" key="2">
    <source>
        <dbReference type="ARBA" id="ARBA00004141"/>
    </source>
</evidence>
<evidence type="ECO:0000256" key="15">
    <source>
        <dbReference type="ARBA" id="ARBA00048586"/>
    </source>
</evidence>
<keyword evidence="20" id="KW-1185">Reference proteome</keyword>
<evidence type="ECO:0000313" key="19">
    <source>
        <dbReference type="EMBL" id="KTC69131.1"/>
    </source>
</evidence>
<comment type="catalytic activity">
    <reaction evidence="15">
        <text>a CDP-1,2-diacyl-sn-glycerol + sn-glycerol 3-phosphate = a 1,2-diacyl-sn-glycero-3-phospho-(1'-sn-glycero-3'-phosphate) + CMP + H(+)</text>
        <dbReference type="Rhea" id="RHEA:12593"/>
        <dbReference type="ChEBI" id="CHEBI:15378"/>
        <dbReference type="ChEBI" id="CHEBI:57597"/>
        <dbReference type="ChEBI" id="CHEBI:58332"/>
        <dbReference type="ChEBI" id="CHEBI:60110"/>
        <dbReference type="ChEBI" id="CHEBI:60377"/>
        <dbReference type="EC" id="2.7.8.5"/>
    </reaction>
</comment>
<organism evidence="19 20">
    <name type="scientific">Legionella bozemanae</name>
    <name type="common">Fluoribacter bozemanae</name>
    <dbReference type="NCBI Taxonomy" id="447"/>
    <lineage>
        <taxon>Bacteria</taxon>
        <taxon>Pseudomonadati</taxon>
        <taxon>Pseudomonadota</taxon>
        <taxon>Gammaproteobacteria</taxon>
        <taxon>Legionellales</taxon>
        <taxon>Legionellaceae</taxon>
        <taxon>Legionella</taxon>
    </lineage>
</organism>
<dbReference type="PATRIC" id="fig|447.4.peg.3496"/>
<evidence type="ECO:0000256" key="5">
    <source>
        <dbReference type="ARBA" id="ARBA00013170"/>
    </source>
</evidence>
<dbReference type="PROSITE" id="PS00379">
    <property type="entry name" value="CDP_ALCOHOL_P_TRANSF"/>
    <property type="match status" value="1"/>
</dbReference>
<keyword evidence="11" id="KW-0443">Lipid metabolism</keyword>
<evidence type="ECO:0000256" key="10">
    <source>
        <dbReference type="ARBA" id="ARBA00022989"/>
    </source>
</evidence>
<comment type="subcellular location">
    <subcellularLocation>
        <location evidence="2">Membrane</location>
        <topology evidence="2">Multi-pass membrane protein</topology>
    </subcellularLocation>
</comment>
<reference evidence="19 20" key="1">
    <citation type="submission" date="2015-11" db="EMBL/GenBank/DDBJ databases">
        <title>Genomic analysis of 38 Legionella species identifies large and diverse effector repertoires.</title>
        <authorList>
            <person name="Burstein D."/>
            <person name="Amaro F."/>
            <person name="Zusman T."/>
            <person name="Lifshitz Z."/>
            <person name="Cohen O."/>
            <person name="Gilbert J.A."/>
            <person name="Pupko T."/>
            <person name="Shuman H.A."/>
            <person name="Segal G."/>
        </authorList>
    </citation>
    <scope>NUCLEOTIDE SEQUENCE [LARGE SCALE GENOMIC DNA]</scope>
    <source>
        <strain evidence="19 20">WIGA</strain>
    </source>
</reference>
<dbReference type="GO" id="GO:0050793">
    <property type="term" value="P:regulation of developmental process"/>
    <property type="evidence" value="ECO:0007669"/>
    <property type="project" value="UniProtKB-ARBA"/>
</dbReference>
<dbReference type="GO" id="GO:0036094">
    <property type="term" value="F:small molecule binding"/>
    <property type="evidence" value="ECO:0007669"/>
    <property type="project" value="UniProtKB-ARBA"/>
</dbReference>
<evidence type="ECO:0000256" key="14">
    <source>
        <dbReference type="ARBA" id="ARBA00023264"/>
    </source>
</evidence>
<gene>
    <name evidence="19" type="primary">pgsA</name>
    <name evidence="19" type="ORF">Lboz_3273</name>
</gene>
<evidence type="ECO:0000313" key="20">
    <source>
        <dbReference type="Proteomes" id="UP000054695"/>
    </source>
</evidence>
<feature type="transmembrane region" description="Helical" evidence="18">
    <location>
        <begin position="125"/>
        <end position="145"/>
    </location>
</feature>
<dbReference type="PANTHER" id="PTHR14269:SF62">
    <property type="entry name" value="CDP-DIACYLGLYCEROL--GLYCEROL-3-PHOSPHATE 3-PHOSPHATIDYLTRANSFERASE 1, CHLOROPLASTIC"/>
    <property type="match status" value="1"/>
</dbReference>
<evidence type="ECO:0000256" key="8">
    <source>
        <dbReference type="ARBA" id="ARBA00022679"/>
    </source>
</evidence>
<evidence type="ECO:0000256" key="4">
    <source>
        <dbReference type="ARBA" id="ARBA00010441"/>
    </source>
</evidence>
<dbReference type="GO" id="GO:0008444">
    <property type="term" value="F:CDP-diacylglycerol-glycerol-3-phosphate 3-phosphatidyltransferase activity"/>
    <property type="evidence" value="ECO:0007669"/>
    <property type="project" value="UniProtKB-UniRule"/>
</dbReference>
<dbReference type="PANTHER" id="PTHR14269">
    <property type="entry name" value="CDP-DIACYLGLYCEROL--GLYCEROL-3-PHOSPHATE 3-PHOSPHATIDYLTRANSFERASE-RELATED"/>
    <property type="match status" value="1"/>
</dbReference>
<dbReference type="InterPro" id="IPR043130">
    <property type="entry name" value="CDP-OH_PTrfase_TM_dom"/>
</dbReference>
<evidence type="ECO:0000256" key="11">
    <source>
        <dbReference type="ARBA" id="ARBA00023098"/>
    </source>
</evidence>
<dbReference type="STRING" id="447.Lboz_3273"/>
<sequence length="222" mass="24835">MAVDSVSLIQARFNFWAAHRMGVALFSHMYREYQALSTLTSLPNLLTLLRIMLIPVFVIVFYLPFAFAHMLAASIFAAASFTDWLDGYLARKLKMMSPFGAFLDPVADKLLVSTSLLLLVGAKEINYITIPAIVIVGREIVISALREWMAEIGRRASVTVGYVGKIKTFLQMIALFLLLAFNPTDTWGGIFGFVLLYVAAILTIWSMIIYLAIAWPELTKKN</sequence>
<dbReference type="Proteomes" id="UP000054695">
    <property type="component" value="Unassembled WGS sequence"/>
</dbReference>
<comment type="cofactor">
    <cofactor evidence="1">
        <name>Mn(2+)</name>
        <dbReference type="ChEBI" id="CHEBI:29035"/>
    </cofactor>
</comment>
<evidence type="ECO:0000256" key="1">
    <source>
        <dbReference type="ARBA" id="ARBA00001936"/>
    </source>
</evidence>
<feature type="transmembrane region" description="Helical" evidence="18">
    <location>
        <begin position="51"/>
        <end position="78"/>
    </location>
</feature>
<evidence type="ECO:0000256" key="9">
    <source>
        <dbReference type="ARBA" id="ARBA00022692"/>
    </source>
</evidence>
<dbReference type="EMBL" id="LNXU01000049">
    <property type="protein sequence ID" value="KTC69131.1"/>
    <property type="molecule type" value="Genomic_DNA"/>
</dbReference>
<dbReference type="PIRSF" id="PIRSF000847">
    <property type="entry name" value="Phos_ph_gly_syn"/>
    <property type="match status" value="1"/>
</dbReference>
<evidence type="ECO:0000256" key="18">
    <source>
        <dbReference type="SAM" id="Phobius"/>
    </source>
</evidence>